<dbReference type="InterPro" id="IPR052900">
    <property type="entry name" value="Phospholipid_Metab_Enz"/>
</dbReference>
<dbReference type="Pfam" id="PF09423">
    <property type="entry name" value="PhoD"/>
    <property type="match status" value="1"/>
</dbReference>
<feature type="domain" description="Phospholipase D N-terminal" evidence="2">
    <location>
        <begin position="55"/>
        <end position="143"/>
    </location>
</feature>
<protein>
    <submittedName>
        <fullName evidence="3">Alkaline phosphatase D family protein</fullName>
    </submittedName>
</protein>
<evidence type="ECO:0000313" key="4">
    <source>
        <dbReference type="Proteomes" id="UP000605013"/>
    </source>
</evidence>
<dbReference type="InterPro" id="IPR038607">
    <property type="entry name" value="PhoD-like_sf"/>
</dbReference>
<dbReference type="CDD" id="cd07389">
    <property type="entry name" value="MPP_PhoD"/>
    <property type="match status" value="1"/>
</dbReference>
<dbReference type="PANTHER" id="PTHR43606:SF2">
    <property type="entry name" value="ALKALINE PHOSPHATASE FAMILY PROTEIN (AFU_ORTHOLOGUE AFUA_5G03860)"/>
    <property type="match status" value="1"/>
</dbReference>
<organism evidence="3 4">
    <name type="scientific">Olleya sediminilitoris</name>
    <dbReference type="NCBI Taxonomy" id="2795739"/>
    <lineage>
        <taxon>Bacteria</taxon>
        <taxon>Pseudomonadati</taxon>
        <taxon>Bacteroidota</taxon>
        <taxon>Flavobacteriia</taxon>
        <taxon>Flavobacteriales</taxon>
        <taxon>Flavobacteriaceae</taxon>
    </lineage>
</organism>
<dbReference type="PANTHER" id="PTHR43606">
    <property type="entry name" value="PHOSPHATASE, PUTATIVE (AFU_ORTHOLOGUE AFUA_6G08710)-RELATED"/>
    <property type="match status" value="1"/>
</dbReference>
<evidence type="ECO:0000313" key="3">
    <source>
        <dbReference type="EMBL" id="MBL7558692.1"/>
    </source>
</evidence>
<dbReference type="Gene3D" id="3.60.21.70">
    <property type="entry name" value="PhoD-like phosphatase"/>
    <property type="match status" value="1"/>
</dbReference>
<proteinExistence type="predicted"/>
<comment type="caution">
    <text evidence="3">The sequence shown here is derived from an EMBL/GenBank/DDBJ whole genome shotgun (WGS) entry which is preliminary data.</text>
</comment>
<dbReference type="EMBL" id="JAEMEF010000002">
    <property type="protein sequence ID" value="MBL7558692.1"/>
    <property type="molecule type" value="Genomic_DNA"/>
</dbReference>
<dbReference type="InterPro" id="IPR029052">
    <property type="entry name" value="Metallo-depent_PP-like"/>
</dbReference>
<sequence>MMAKQFNRRSFLKNSLLATGGIILIPNFISCSNDDDISDQILIPENLNQSNFDFGVASFDPTQTQVIIWTRYSTENANATLVWQISTDSSFNTLVRSGEVTTDSSRDFTIAVEVQDLQADQKLYYRFINLNDQTVSPIGETITLPTGSVNQVKLGVTSCANYAAGLFNVYNAMANSDIDIVVHLGDYIYEYGENEYGTNQYTETLGRTHNPTHEIITLDDYRTRYKQYRSDENLMLLHQKKPFISVWDDHEITNDTYVNGAENHQEDEGSFEARKQSALQAYSEYLPAMTNDISIIYRSFQIGDLANLIMLDTRLVGRDKQLSITDYFDPSGNFDAATYQQEWLDPSRTMLGTTQKNWLLGEVSGNTAEWQVLGQQVLMGKMMVPAELLNALGTIIAEISATGSASDASMAAFQQQLTELVQLKVRVLNNDPTLTPQELARINTVLPYNLDAWDGYPTEREIILEAFAGKKLVVLAGDTHNAWSSQIVSNSGNVTATEFATSSVSSPGFDTYLGSEPAFVSAFQDAITILIDDLNYFDSAQRGYMQVTFAPGSATSNWIFVDTVFSDSFSAQTGQTITA</sequence>
<gene>
    <name evidence="3" type="ORF">JAO71_02660</name>
</gene>
<keyword evidence="4" id="KW-1185">Reference proteome</keyword>
<dbReference type="Proteomes" id="UP000605013">
    <property type="component" value="Unassembled WGS sequence"/>
</dbReference>
<evidence type="ECO:0000259" key="1">
    <source>
        <dbReference type="Pfam" id="PF09423"/>
    </source>
</evidence>
<dbReference type="Gene3D" id="2.60.40.380">
    <property type="entry name" value="Purple acid phosphatase-like, N-terminal"/>
    <property type="match status" value="1"/>
</dbReference>
<evidence type="ECO:0000259" key="2">
    <source>
        <dbReference type="Pfam" id="PF16655"/>
    </source>
</evidence>
<dbReference type="SUPFAM" id="SSF56300">
    <property type="entry name" value="Metallo-dependent phosphatases"/>
    <property type="match status" value="1"/>
</dbReference>
<name>A0ABS1WHW0_9FLAO</name>
<dbReference type="Pfam" id="PF16655">
    <property type="entry name" value="PhoD_N"/>
    <property type="match status" value="1"/>
</dbReference>
<reference evidence="3 4" key="1">
    <citation type="submission" date="2020-12" db="EMBL/GenBank/DDBJ databases">
        <title>Olleya sediminilitoris sp. nov., isolated from a tidal flat.</title>
        <authorList>
            <person name="Park S."/>
            <person name="Yoon J.-H."/>
        </authorList>
    </citation>
    <scope>NUCLEOTIDE SEQUENCE [LARGE SCALE GENOMIC DNA]</scope>
    <source>
        <strain evidence="3 4">YSTF-M6</strain>
    </source>
</reference>
<accession>A0ABS1WHW0</accession>
<feature type="domain" description="PhoD-like phosphatase metallophosphatase" evidence="1">
    <location>
        <begin position="154"/>
        <end position="558"/>
    </location>
</feature>
<dbReference type="InterPro" id="IPR032093">
    <property type="entry name" value="PhoD_N"/>
</dbReference>
<dbReference type="InterPro" id="IPR018946">
    <property type="entry name" value="PhoD-like_MPP"/>
</dbReference>